<name>A0ABZ2J7R7_9CHLR</name>
<keyword evidence="3" id="KW-1185">Reference proteome</keyword>
<dbReference type="EMBL" id="CP146612">
    <property type="protein sequence ID" value="WWX25654.1"/>
    <property type="molecule type" value="Genomic_DNA"/>
</dbReference>
<evidence type="ECO:0000259" key="1">
    <source>
        <dbReference type="Pfam" id="PF12706"/>
    </source>
</evidence>
<proteinExistence type="predicted"/>
<dbReference type="InterPro" id="IPR036866">
    <property type="entry name" value="RibonucZ/Hydroxyglut_hydro"/>
</dbReference>
<dbReference type="InterPro" id="IPR001279">
    <property type="entry name" value="Metallo-B-lactamas"/>
</dbReference>
<gene>
    <name evidence="2" type="ORF">V8247_01395</name>
</gene>
<feature type="domain" description="Metallo-beta-lactamase" evidence="1">
    <location>
        <begin position="43"/>
        <end position="184"/>
    </location>
</feature>
<organism evidence="2 3">
    <name type="scientific">Candidatus Dehalogenimonas loeffleri</name>
    <dbReference type="NCBI Taxonomy" id="3127115"/>
    <lineage>
        <taxon>Bacteria</taxon>
        <taxon>Bacillati</taxon>
        <taxon>Chloroflexota</taxon>
        <taxon>Dehalococcoidia</taxon>
        <taxon>Dehalococcoidales</taxon>
        <taxon>Dehalococcoidaceae</taxon>
        <taxon>Dehalogenimonas</taxon>
    </lineage>
</organism>
<sequence length="258" mass="28904">MKIRFLGCHNVETATTAMSCLLVDDKLALDAGALTRYLSPSAMFNLRAVMLTHGHFDHIRDLPSLGMNLYLSGKSMDLYGNQQTKENLTYCLLNGTMYSKFLQKPADNPTFRYHEVELDTVFNIDDYEVLATATPHSQPSHGYQITDKSGKRLFYTGDTGPGLSQCFKMVTPDLMVTEVTAPSRFTEFFASPEGKHLTPELLRRELLDFQRLKGYLPQVACIHMSPATEGEVEREVNTLAADLNARIFLAHEGLTVTL</sequence>
<dbReference type="RefSeq" id="WP_338738029.1">
    <property type="nucleotide sequence ID" value="NZ_CP146612.1"/>
</dbReference>
<protein>
    <submittedName>
        <fullName evidence="2">MBL fold metallo-hydrolase</fullName>
    </submittedName>
</protein>
<evidence type="ECO:0000313" key="2">
    <source>
        <dbReference type="EMBL" id="WWX25654.1"/>
    </source>
</evidence>
<evidence type="ECO:0000313" key="3">
    <source>
        <dbReference type="Proteomes" id="UP001375370"/>
    </source>
</evidence>
<reference evidence="2 3" key="1">
    <citation type="submission" date="2024-03" db="EMBL/GenBank/DDBJ databases">
        <title>A Dehalogenimonas Isolated from Estuarine Sediments Dihaloeliminates Chlorinated Alkanes.</title>
        <authorList>
            <person name="Yang Y."/>
            <person name="Wang H."/>
        </authorList>
    </citation>
    <scope>NUCLEOTIDE SEQUENCE [LARGE SCALE GENOMIC DNA]</scope>
    <source>
        <strain evidence="2 3">W</strain>
    </source>
</reference>
<dbReference type="Proteomes" id="UP001375370">
    <property type="component" value="Chromosome"/>
</dbReference>
<dbReference type="SUPFAM" id="SSF56281">
    <property type="entry name" value="Metallo-hydrolase/oxidoreductase"/>
    <property type="match status" value="1"/>
</dbReference>
<dbReference type="Pfam" id="PF12706">
    <property type="entry name" value="Lactamase_B_2"/>
    <property type="match status" value="1"/>
</dbReference>
<accession>A0ABZ2J7R7</accession>
<dbReference type="Gene3D" id="3.60.15.10">
    <property type="entry name" value="Ribonuclease Z/Hydroxyacylglutathione hydrolase-like"/>
    <property type="match status" value="1"/>
</dbReference>